<keyword evidence="9" id="KW-0378">Hydrolase</keyword>
<sequence length="829" mass="96734">MPKRLLNIPIFILITFACFWGAFNPSIAGAVNLNAKPGSQQTSITYQPAATKLHDLIHTKLEIKFDWEKQQLHGTATIQVKPHFYPQSQLVLDARDFIIHSVIIVDNEEKKGCLYSYDNQQLTISLGHLYTRDDSITVEIDYTTQSMQGRPKYHLKPGINQGIYFIDEQGENKASQIWTQGEPNTNSYWFPTIDAPNQRCTQEMYITVEDRFKTLSNGVLIYTTLNDDQTRTDYWRMDLPHPPYLFMLAVGEFAEVVDEWNDIPVTYYVEPAYEKHAKNIFGHTTEMLDFFSEKLDYPYPWPKYSQMIVRDYFTGAMENTTAVILTEAIQGDERDLLDKVDRDEIIAHELCHHWFGNLVTCESWSQLLLNESLASIGTHLWYDYKYGPYERDRLIAKSMANYLEEAQLKQVSVVRDCYTYPIELFDCHTYHKGTLVMHMLRTYLGEEAFLQSLSQYLKKYAFSATDMHQLRKAFEEVSGQDLNWFFNQWFLSSGHPVLRIEHTYANGRLILKVWQKQARPSPVYWLPLAIDVWIGGKKERYHITVDKTYQEFTWPVAQQPELVYVDRNYLLVGEIDHPQTVQSSKYLYKRGEDFFSKYEAIKYFSNNKVELANYCNFFKRVLRDDYWGFKVIAMEAIRNYGRQEKIYSALEEDLIALSEDPHSLVREAVLHTLGTSQSPDKYTDIYKNALEDPSYRVANAALYTYANYSKEDQAVKEAIIENFEDYNDINIITTLATYYANAKQPDKYDWLKGKTDKLYTQLGFESLLSLLVKYTTAVIATNQQEDTLALLQSILENNPIPRIYLAAYDALQNMPRTRNVKKLLNETKK</sequence>
<keyword evidence="7" id="KW-0645">Protease</keyword>
<name>C3L4A7_AMOA5</name>
<dbReference type="PANTHER" id="PTHR11533">
    <property type="entry name" value="PROTEASE M1 ZINC METALLOPROTEASE"/>
    <property type="match status" value="1"/>
</dbReference>
<dbReference type="eggNOG" id="COG1413">
    <property type="taxonomic scope" value="Bacteria"/>
</dbReference>
<dbReference type="HOGENOM" id="CLU_014298_0_0_10"/>
<dbReference type="GO" id="GO:0016285">
    <property type="term" value="F:alanyl aminopeptidase activity"/>
    <property type="evidence" value="ECO:0007669"/>
    <property type="project" value="UniProtKB-EC"/>
</dbReference>
<evidence type="ECO:0000259" key="13">
    <source>
        <dbReference type="Pfam" id="PF17900"/>
    </source>
</evidence>
<dbReference type="EMBL" id="CP001102">
    <property type="protein sequence ID" value="ACP21148.1"/>
    <property type="molecule type" value="Genomic_DNA"/>
</dbReference>
<dbReference type="PROSITE" id="PS51257">
    <property type="entry name" value="PROKAR_LIPOPROTEIN"/>
    <property type="match status" value="1"/>
</dbReference>
<dbReference type="eggNOG" id="COG0308">
    <property type="taxonomic scope" value="Bacteria"/>
</dbReference>
<dbReference type="Gene3D" id="2.60.40.1730">
    <property type="entry name" value="tricorn interacting facor f3 domain"/>
    <property type="match status" value="1"/>
</dbReference>
<dbReference type="InterPro" id="IPR016024">
    <property type="entry name" value="ARM-type_fold"/>
</dbReference>
<evidence type="ECO:0000313" key="15">
    <source>
        <dbReference type="Proteomes" id="UP000001227"/>
    </source>
</evidence>
<reference evidence="14 15" key="1">
    <citation type="journal article" date="2010" name="J. Bacteriol.">
        <title>The genome of the amoeba symbiont 'Candidatus Amoebophilus asiaticus' reveals common mechanisms for host cell interaction among amoeba-associated bacteria.</title>
        <authorList>
            <person name="Schmitz-Esser S."/>
            <person name="Tischler P."/>
            <person name="Arnold R."/>
            <person name="Montanaro J."/>
            <person name="Wagner M."/>
            <person name="Rattei T."/>
            <person name="Horn M."/>
        </authorList>
    </citation>
    <scope>NUCLEOTIDE SEQUENCE [LARGE SCALE GENOMIC DNA]</scope>
    <source>
        <strain evidence="14 15">5a2</strain>
    </source>
</reference>
<evidence type="ECO:0000256" key="7">
    <source>
        <dbReference type="ARBA" id="ARBA00022670"/>
    </source>
</evidence>
<dbReference type="SUPFAM" id="SSF48371">
    <property type="entry name" value="ARM repeat"/>
    <property type="match status" value="1"/>
</dbReference>
<evidence type="ECO:0000256" key="3">
    <source>
        <dbReference type="ARBA" id="ARBA00010136"/>
    </source>
</evidence>
<dbReference type="Pfam" id="PF01433">
    <property type="entry name" value="Peptidase_M1"/>
    <property type="match status" value="1"/>
</dbReference>
<evidence type="ECO:0000313" key="14">
    <source>
        <dbReference type="EMBL" id="ACP21148.1"/>
    </source>
</evidence>
<evidence type="ECO:0000256" key="4">
    <source>
        <dbReference type="ARBA" id="ARBA00012564"/>
    </source>
</evidence>
<keyword evidence="15" id="KW-1185">Reference proteome</keyword>
<dbReference type="GO" id="GO:0042277">
    <property type="term" value="F:peptide binding"/>
    <property type="evidence" value="ECO:0007669"/>
    <property type="project" value="TreeGrafter"/>
</dbReference>
<dbReference type="SUPFAM" id="SSF55486">
    <property type="entry name" value="Metalloproteases ('zincins'), catalytic domain"/>
    <property type="match status" value="1"/>
</dbReference>
<dbReference type="STRING" id="452471.Aasi_1946"/>
<dbReference type="Gene3D" id="1.25.10.10">
    <property type="entry name" value="Leucine-rich Repeat Variant"/>
    <property type="match status" value="1"/>
</dbReference>
<gene>
    <name evidence="14" type="ordered locus">Aasi_1946</name>
</gene>
<dbReference type="GO" id="GO:0043171">
    <property type="term" value="P:peptide catabolic process"/>
    <property type="evidence" value="ECO:0007669"/>
    <property type="project" value="TreeGrafter"/>
</dbReference>
<dbReference type="GO" id="GO:0016020">
    <property type="term" value="C:membrane"/>
    <property type="evidence" value="ECO:0007669"/>
    <property type="project" value="TreeGrafter"/>
</dbReference>
<evidence type="ECO:0000256" key="2">
    <source>
        <dbReference type="ARBA" id="ARBA00001947"/>
    </source>
</evidence>
<evidence type="ECO:0000259" key="12">
    <source>
        <dbReference type="Pfam" id="PF01433"/>
    </source>
</evidence>
<dbReference type="InterPro" id="IPR042097">
    <property type="entry name" value="Aminopeptidase_N-like_N_sf"/>
</dbReference>
<dbReference type="Gene3D" id="1.10.390.10">
    <property type="entry name" value="Neutral Protease Domain 2"/>
    <property type="match status" value="1"/>
</dbReference>
<evidence type="ECO:0000256" key="5">
    <source>
        <dbReference type="ARBA" id="ARBA00015611"/>
    </source>
</evidence>
<evidence type="ECO:0000256" key="8">
    <source>
        <dbReference type="ARBA" id="ARBA00022723"/>
    </source>
</evidence>
<dbReference type="GO" id="GO:0006508">
    <property type="term" value="P:proteolysis"/>
    <property type="evidence" value="ECO:0007669"/>
    <property type="project" value="UniProtKB-KW"/>
</dbReference>
<keyword evidence="11" id="KW-0482">Metalloprotease</keyword>
<dbReference type="Pfam" id="PF17900">
    <property type="entry name" value="Peptidase_M1_N"/>
    <property type="match status" value="1"/>
</dbReference>
<proteinExistence type="inferred from homology"/>
<dbReference type="GO" id="GO:0005737">
    <property type="term" value="C:cytoplasm"/>
    <property type="evidence" value="ECO:0007669"/>
    <property type="project" value="TreeGrafter"/>
</dbReference>
<dbReference type="CDD" id="cd09603">
    <property type="entry name" value="M1_APN_like"/>
    <property type="match status" value="1"/>
</dbReference>
<comment type="cofactor">
    <cofactor evidence="2">
        <name>Zn(2+)</name>
        <dbReference type="ChEBI" id="CHEBI:29105"/>
    </cofactor>
</comment>
<dbReference type="KEGG" id="aas:Aasi_1946"/>
<dbReference type="InterPro" id="IPR001930">
    <property type="entry name" value="Peptidase_M1"/>
</dbReference>
<dbReference type="GO" id="GO:0008270">
    <property type="term" value="F:zinc ion binding"/>
    <property type="evidence" value="ECO:0007669"/>
    <property type="project" value="InterPro"/>
</dbReference>
<keyword evidence="8" id="KW-0479">Metal-binding</keyword>
<dbReference type="GO" id="GO:0005615">
    <property type="term" value="C:extracellular space"/>
    <property type="evidence" value="ECO:0007669"/>
    <property type="project" value="TreeGrafter"/>
</dbReference>
<accession>C3L4A7</accession>
<comment type="similarity">
    <text evidence="3">Belongs to the peptidase M1 family.</text>
</comment>
<dbReference type="GO" id="GO:0070006">
    <property type="term" value="F:metalloaminopeptidase activity"/>
    <property type="evidence" value="ECO:0007669"/>
    <property type="project" value="TreeGrafter"/>
</dbReference>
<dbReference type="PANTHER" id="PTHR11533:SF174">
    <property type="entry name" value="PUROMYCIN-SENSITIVE AMINOPEPTIDASE-RELATED"/>
    <property type="match status" value="1"/>
</dbReference>
<organism evidence="14 15">
    <name type="scientific">Amoebophilus asiaticus (strain 5a2)</name>
    <dbReference type="NCBI Taxonomy" id="452471"/>
    <lineage>
        <taxon>Bacteria</taxon>
        <taxon>Pseudomonadati</taxon>
        <taxon>Bacteroidota</taxon>
        <taxon>Cytophagia</taxon>
        <taxon>Cytophagales</taxon>
        <taxon>Amoebophilaceae</taxon>
        <taxon>Candidatus Amoebophilus</taxon>
    </lineage>
</organism>
<dbReference type="AlphaFoldDB" id="C3L4A7"/>
<keyword evidence="10" id="KW-0862">Zinc</keyword>
<protein>
    <recommendedName>
        <fullName evidence="5">Aminopeptidase N</fullName>
        <ecNumber evidence="4">3.4.11.2</ecNumber>
    </recommendedName>
</protein>
<comment type="catalytic activity">
    <reaction evidence="1">
        <text>Release of an N-terminal amino acid, Xaa-|-Yaa- from a peptide, amide or arylamide. Xaa is preferably Ala, but may be most amino acids including Pro (slow action). When a terminal hydrophobic residue is followed by a prolyl residue, the two may be released as an intact Xaa-Pro dipeptide.</text>
        <dbReference type="EC" id="3.4.11.2"/>
    </reaction>
</comment>
<dbReference type="InterPro" id="IPR027268">
    <property type="entry name" value="Peptidase_M4/M1_CTD_sf"/>
</dbReference>
<dbReference type="InterPro" id="IPR011989">
    <property type="entry name" value="ARM-like"/>
</dbReference>
<evidence type="ECO:0000256" key="1">
    <source>
        <dbReference type="ARBA" id="ARBA00000098"/>
    </source>
</evidence>
<evidence type="ECO:0000256" key="10">
    <source>
        <dbReference type="ARBA" id="ARBA00022833"/>
    </source>
</evidence>
<dbReference type="Proteomes" id="UP000001227">
    <property type="component" value="Chromosome"/>
</dbReference>
<feature type="domain" description="Aminopeptidase N-like N-terminal" evidence="13">
    <location>
        <begin position="58"/>
        <end position="245"/>
    </location>
</feature>
<feature type="domain" description="Peptidase M1 membrane alanine aminopeptidase" evidence="12">
    <location>
        <begin position="282"/>
        <end position="489"/>
    </location>
</feature>
<evidence type="ECO:0000256" key="6">
    <source>
        <dbReference type="ARBA" id="ARBA00022438"/>
    </source>
</evidence>
<dbReference type="EC" id="3.4.11.2" evidence="4"/>
<dbReference type="InterPro" id="IPR014782">
    <property type="entry name" value="Peptidase_M1_dom"/>
</dbReference>
<dbReference type="SUPFAM" id="SSF63737">
    <property type="entry name" value="Leukotriene A4 hydrolase N-terminal domain"/>
    <property type="match status" value="1"/>
</dbReference>
<evidence type="ECO:0000256" key="9">
    <source>
        <dbReference type="ARBA" id="ARBA00022801"/>
    </source>
</evidence>
<keyword evidence="6" id="KW-0031">Aminopeptidase</keyword>
<dbReference type="PRINTS" id="PR00756">
    <property type="entry name" value="ALADIPTASE"/>
</dbReference>
<dbReference type="InterPro" id="IPR050344">
    <property type="entry name" value="Peptidase_M1_aminopeptidases"/>
</dbReference>
<evidence type="ECO:0000256" key="11">
    <source>
        <dbReference type="ARBA" id="ARBA00023049"/>
    </source>
</evidence>
<dbReference type="InterPro" id="IPR045357">
    <property type="entry name" value="Aminopeptidase_N-like_N"/>
</dbReference>